<keyword evidence="2" id="KW-1185">Reference proteome</keyword>
<gene>
    <name evidence="1" type="ORF">PR048_007860</name>
</gene>
<dbReference type="Proteomes" id="UP001159363">
    <property type="component" value="Chromosome 3"/>
</dbReference>
<sequence length="144" mass="16158">MPHTRRLLARRLPILVIGVGGRIGTICVHIMRNQCKTTAAAGKHMAGVGRLDVSHPCSTKIYQTPQQLFTSQITGTPNGFIRIDVHVNNHRWRALTDSAALHNFVRPDFIKENTVKSVYKTVHLATHQHSCEIAGKVDRSHMRH</sequence>
<dbReference type="EMBL" id="JARBHB010000003">
    <property type="protein sequence ID" value="KAJ8888370.1"/>
    <property type="molecule type" value="Genomic_DNA"/>
</dbReference>
<evidence type="ECO:0000313" key="2">
    <source>
        <dbReference type="Proteomes" id="UP001159363"/>
    </source>
</evidence>
<proteinExistence type="predicted"/>
<accession>A0ABQ9HWC8</accession>
<comment type="caution">
    <text evidence="1">The sequence shown here is derived from an EMBL/GenBank/DDBJ whole genome shotgun (WGS) entry which is preliminary data.</text>
</comment>
<organism evidence="1 2">
    <name type="scientific">Dryococelus australis</name>
    <dbReference type="NCBI Taxonomy" id="614101"/>
    <lineage>
        <taxon>Eukaryota</taxon>
        <taxon>Metazoa</taxon>
        <taxon>Ecdysozoa</taxon>
        <taxon>Arthropoda</taxon>
        <taxon>Hexapoda</taxon>
        <taxon>Insecta</taxon>
        <taxon>Pterygota</taxon>
        <taxon>Neoptera</taxon>
        <taxon>Polyneoptera</taxon>
        <taxon>Phasmatodea</taxon>
        <taxon>Verophasmatodea</taxon>
        <taxon>Anareolatae</taxon>
        <taxon>Phasmatidae</taxon>
        <taxon>Eurycanthinae</taxon>
        <taxon>Dryococelus</taxon>
    </lineage>
</organism>
<reference evidence="1 2" key="1">
    <citation type="submission" date="2023-02" db="EMBL/GenBank/DDBJ databases">
        <title>LHISI_Scaffold_Assembly.</title>
        <authorList>
            <person name="Stuart O.P."/>
            <person name="Cleave R."/>
            <person name="Magrath M.J.L."/>
            <person name="Mikheyev A.S."/>
        </authorList>
    </citation>
    <scope>NUCLEOTIDE SEQUENCE [LARGE SCALE GENOMIC DNA]</scope>
    <source>
        <strain evidence="1">Daus_M_001</strain>
        <tissue evidence="1">Leg muscle</tissue>
    </source>
</reference>
<protein>
    <submittedName>
        <fullName evidence="1">Uncharacterized protein</fullName>
    </submittedName>
</protein>
<name>A0ABQ9HWC8_9NEOP</name>
<evidence type="ECO:0000313" key="1">
    <source>
        <dbReference type="EMBL" id="KAJ8888370.1"/>
    </source>
</evidence>